<evidence type="ECO:0000256" key="1">
    <source>
        <dbReference type="SAM" id="MobiDB-lite"/>
    </source>
</evidence>
<dbReference type="Proteomes" id="UP001609176">
    <property type="component" value="Unassembled WGS sequence"/>
</dbReference>
<evidence type="ECO:0000313" key="5">
    <source>
        <dbReference type="Proteomes" id="UP001609176"/>
    </source>
</evidence>
<comment type="caution">
    <text evidence="3">The sequence shown here is derived from an EMBL/GenBank/DDBJ whole genome shotgun (WGS) entry which is preliminary data.</text>
</comment>
<feature type="region of interest" description="Disordered" evidence="1">
    <location>
        <begin position="28"/>
        <end position="63"/>
    </location>
</feature>
<accession>A0ABW7JZS8</accession>
<evidence type="ECO:0000256" key="2">
    <source>
        <dbReference type="SAM" id="SignalP"/>
    </source>
</evidence>
<reference evidence="5 6" key="1">
    <citation type="submission" date="2024-10" db="EMBL/GenBank/DDBJ databases">
        <authorList>
            <person name="Riesco R."/>
        </authorList>
    </citation>
    <scope>NUCLEOTIDE SEQUENCE [LARGE SCALE GENOMIC DNA]</scope>
    <source>
        <strain evidence="4 5">NCIMB 15448</strain>
        <strain evidence="3 6">NCIMB 15450</strain>
    </source>
</reference>
<evidence type="ECO:0000313" key="4">
    <source>
        <dbReference type="EMBL" id="MFH5243153.1"/>
    </source>
</evidence>
<feature type="region of interest" description="Disordered" evidence="1">
    <location>
        <begin position="76"/>
        <end position="96"/>
    </location>
</feature>
<organism evidence="3 6">
    <name type="scientific">Antrihabitans spumae</name>
    <dbReference type="NCBI Taxonomy" id="3373370"/>
    <lineage>
        <taxon>Bacteria</taxon>
        <taxon>Bacillati</taxon>
        <taxon>Actinomycetota</taxon>
        <taxon>Actinomycetes</taxon>
        <taxon>Mycobacteriales</taxon>
        <taxon>Nocardiaceae</taxon>
        <taxon>Antrihabitans</taxon>
    </lineage>
</organism>
<dbReference type="EMBL" id="JBIMSP010000021">
    <property type="protein sequence ID" value="MFH5243153.1"/>
    <property type="molecule type" value="Genomic_DNA"/>
</dbReference>
<dbReference type="RefSeq" id="WP_395124864.1">
    <property type="nucleotide sequence ID" value="NZ_JBIMSN010000025.1"/>
</dbReference>
<dbReference type="EMBL" id="JBIMSN010000025">
    <property type="protein sequence ID" value="MFH5228100.1"/>
    <property type="molecule type" value="Genomic_DNA"/>
</dbReference>
<evidence type="ECO:0000313" key="3">
    <source>
        <dbReference type="EMBL" id="MFH5228100.1"/>
    </source>
</evidence>
<proteinExistence type="predicted"/>
<sequence length="96" mass="9580">MNASSKFVGFTIALAAVFGLAFGAGDAFGPEGAAPPDTHDTSTHDAAAVSTAGGPVANQRPGGLMVTDSRYAAVPAASEPMPAGHGHTITSREEQR</sequence>
<protein>
    <submittedName>
        <fullName evidence="3">Uncharacterized protein</fullName>
    </submittedName>
</protein>
<keyword evidence="6" id="KW-1185">Reference proteome</keyword>
<keyword evidence="2" id="KW-0732">Signal</keyword>
<feature type="signal peptide" evidence="2">
    <location>
        <begin position="1"/>
        <end position="23"/>
    </location>
</feature>
<gene>
    <name evidence="4" type="ORF">ACHIPV_14910</name>
    <name evidence="3" type="ORF">ACHIRB_05790</name>
</gene>
<dbReference type="Proteomes" id="UP001609219">
    <property type="component" value="Unassembled WGS sequence"/>
</dbReference>
<feature type="chain" id="PRO_5045033571" evidence="2">
    <location>
        <begin position="24"/>
        <end position="96"/>
    </location>
</feature>
<name>A0ABW7JZS8_9NOCA</name>
<evidence type="ECO:0000313" key="6">
    <source>
        <dbReference type="Proteomes" id="UP001609219"/>
    </source>
</evidence>